<keyword evidence="7 8" id="KW-0472">Membrane</keyword>
<dbReference type="InterPro" id="IPR038770">
    <property type="entry name" value="Na+/solute_symporter_sf"/>
</dbReference>
<feature type="transmembrane region" description="Helical" evidence="8">
    <location>
        <begin position="265"/>
        <end position="282"/>
    </location>
</feature>
<evidence type="ECO:0000313" key="10">
    <source>
        <dbReference type="Proteomes" id="UP001143747"/>
    </source>
</evidence>
<evidence type="ECO:0000256" key="5">
    <source>
        <dbReference type="ARBA" id="ARBA00022692"/>
    </source>
</evidence>
<feature type="transmembrane region" description="Helical" evidence="8">
    <location>
        <begin position="63"/>
        <end position="86"/>
    </location>
</feature>
<dbReference type="Proteomes" id="UP001143747">
    <property type="component" value="Unassembled WGS sequence"/>
</dbReference>
<evidence type="ECO:0000256" key="3">
    <source>
        <dbReference type="ARBA" id="ARBA00022448"/>
    </source>
</evidence>
<dbReference type="PANTHER" id="PTHR36838">
    <property type="entry name" value="AUXIN EFFLUX CARRIER FAMILY PROTEIN"/>
    <property type="match status" value="1"/>
</dbReference>
<evidence type="ECO:0000256" key="8">
    <source>
        <dbReference type="SAM" id="Phobius"/>
    </source>
</evidence>
<feature type="transmembrane region" description="Helical" evidence="8">
    <location>
        <begin position="6"/>
        <end position="26"/>
    </location>
</feature>
<keyword evidence="5 8" id="KW-0812">Transmembrane</keyword>
<keyword evidence="10" id="KW-1185">Reference proteome</keyword>
<comment type="subcellular location">
    <subcellularLocation>
        <location evidence="1">Cell membrane</location>
        <topology evidence="1">Multi-pass membrane protein</topology>
    </subcellularLocation>
</comment>
<protein>
    <submittedName>
        <fullName evidence="9">AEC family transporter</fullName>
    </submittedName>
</protein>
<dbReference type="AlphaFoldDB" id="A0A9Q4KTX6"/>
<evidence type="ECO:0000256" key="6">
    <source>
        <dbReference type="ARBA" id="ARBA00022989"/>
    </source>
</evidence>
<dbReference type="GO" id="GO:0055085">
    <property type="term" value="P:transmembrane transport"/>
    <property type="evidence" value="ECO:0007669"/>
    <property type="project" value="InterPro"/>
</dbReference>
<dbReference type="Gene3D" id="1.20.1530.20">
    <property type="match status" value="1"/>
</dbReference>
<dbReference type="PANTHER" id="PTHR36838:SF3">
    <property type="entry name" value="TRANSPORTER AUXIN EFFLUX CARRIER EC FAMILY"/>
    <property type="match status" value="1"/>
</dbReference>
<proteinExistence type="inferred from homology"/>
<dbReference type="InterPro" id="IPR004776">
    <property type="entry name" value="Mem_transp_PIN-like"/>
</dbReference>
<feature type="transmembrane region" description="Helical" evidence="8">
    <location>
        <begin position="98"/>
        <end position="117"/>
    </location>
</feature>
<sequence length="315" mass="33709">MNGLIYSTMQAVLVMIGLIGICLWLKHKGIIAEQHRPLFGKLVTDFALPAMIFYTLAAQTPSIEILVAVLVMMAAVICHLGLAYLIGRFFHLKRPQMGAFMLVAAFGSSATLGYALITQIFSGNAGAVSDAVMISELGVGVPLFLIGVMIAMYFGGSEEGSAWSSLRSYLLSPIFIAVIAGCVASYFLAGVKNPVWDGILSILHMVSLSLVVFVALGIALMLKWIPLKKIAVLASVTVVLTLILQPLIALYISGFLNLSIVDTDILVLETAMPSGMIAAVLSDRYGCDGELASVLVIATYIFSIFTLPFIMMFSP</sequence>
<evidence type="ECO:0000256" key="1">
    <source>
        <dbReference type="ARBA" id="ARBA00004651"/>
    </source>
</evidence>
<feature type="transmembrane region" description="Helical" evidence="8">
    <location>
        <begin position="168"/>
        <end position="189"/>
    </location>
</feature>
<accession>A0A9Q4KTX6</accession>
<keyword evidence="3" id="KW-0813">Transport</keyword>
<feature type="transmembrane region" description="Helical" evidence="8">
    <location>
        <begin position="294"/>
        <end position="313"/>
    </location>
</feature>
<evidence type="ECO:0000256" key="4">
    <source>
        <dbReference type="ARBA" id="ARBA00022475"/>
    </source>
</evidence>
<feature type="transmembrane region" description="Helical" evidence="8">
    <location>
        <begin position="38"/>
        <end position="57"/>
    </location>
</feature>
<reference evidence="9" key="1">
    <citation type="submission" date="2022-01" db="EMBL/GenBank/DDBJ databases">
        <title>Draft genome of Methanogenium marinum DSM 15558.</title>
        <authorList>
            <person name="Chen S.-C."/>
            <person name="You Y.-T."/>
        </authorList>
    </citation>
    <scope>NUCLEOTIDE SEQUENCE</scope>
    <source>
        <strain evidence="9">DSM 15558</strain>
    </source>
</reference>
<keyword evidence="4" id="KW-1003">Cell membrane</keyword>
<comment type="caution">
    <text evidence="9">The sequence shown here is derived from an EMBL/GenBank/DDBJ whole genome shotgun (WGS) entry which is preliminary data.</text>
</comment>
<name>A0A9Q4KTX6_9EURY</name>
<feature type="transmembrane region" description="Helical" evidence="8">
    <location>
        <begin position="137"/>
        <end position="156"/>
    </location>
</feature>
<organism evidence="9 10">
    <name type="scientific">Methanogenium marinum</name>
    <dbReference type="NCBI Taxonomy" id="348610"/>
    <lineage>
        <taxon>Archaea</taxon>
        <taxon>Methanobacteriati</taxon>
        <taxon>Methanobacteriota</taxon>
        <taxon>Stenosarchaea group</taxon>
        <taxon>Methanomicrobia</taxon>
        <taxon>Methanomicrobiales</taxon>
        <taxon>Methanomicrobiaceae</taxon>
        <taxon>Methanogenium</taxon>
    </lineage>
</organism>
<dbReference type="RefSeq" id="WP_274923790.1">
    <property type="nucleotide sequence ID" value="NZ_JAKELO010000002.1"/>
</dbReference>
<evidence type="ECO:0000313" key="9">
    <source>
        <dbReference type="EMBL" id="MDE4907125.1"/>
    </source>
</evidence>
<keyword evidence="6 8" id="KW-1133">Transmembrane helix</keyword>
<comment type="similarity">
    <text evidence="2">Belongs to the auxin efflux carrier (TC 2.A.69) family.</text>
</comment>
<dbReference type="EMBL" id="JAKELO010000002">
    <property type="protein sequence ID" value="MDE4907125.1"/>
    <property type="molecule type" value="Genomic_DNA"/>
</dbReference>
<evidence type="ECO:0000256" key="2">
    <source>
        <dbReference type="ARBA" id="ARBA00010145"/>
    </source>
</evidence>
<evidence type="ECO:0000256" key="7">
    <source>
        <dbReference type="ARBA" id="ARBA00023136"/>
    </source>
</evidence>
<dbReference type="Pfam" id="PF03547">
    <property type="entry name" value="Mem_trans"/>
    <property type="match status" value="1"/>
</dbReference>
<dbReference type="GO" id="GO:0005886">
    <property type="term" value="C:plasma membrane"/>
    <property type="evidence" value="ECO:0007669"/>
    <property type="project" value="UniProtKB-SubCell"/>
</dbReference>
<feature type="transmembrane region" description="Helical" evidence="8">
    <location>
        <begin position="230"/>
        <end position="253"/>
    </location>
</feature>
<feature type="transmembrane region" description="Helical" evidence="8">
    <location>
        <begin position="195"/>
        <end position="218"/>
    </location>
</feature>
<gene>
    <name evidence="9" type="ORF">L0665_00590</name>
</gene>